<keyword evidence="3" id="KW-0378">Hydrolase</keyword>
<keyword evidence="3" id="KW-0540">Nuclease</keyword>
<keyword evidence="3" id="KW-0255">Endonuclease</keyword>
<dbReference type="OrthoDB" id="3533587at2"/>
<proteinExistence type="predicted"/>
<evidence type="ECO:0000313" key="3">
    <source>
        <dbReference type="EMBL" id="TDD69690.1"/>
    </source>
</evidence>
<evidence type="ECO:0000256" key="1">
    <source>
        <dbReference type="SAM" id="MobiDB-lite"/>
    </source>
</evidence>
<evidence type="ECO:0000259" key="2">
    <source>
        <dbReference type="Pfam" id="PF02720"/>
    </source>
</evidence>
<dbReference type="Proteomes" id="UP000295217">
    <property type="component" value="Unassembled WGS sequence"/>
</dbReference>
<comment type="caution">
    <text evidence="3">The sequence shown here is derived from an EMBL/GenBank/DDBJ whole genome shotgun (WGS) entry which is preliminary data.</text>
</comment>
<organism evidence="3 4">
    <name type="scientific">Jiangella aurantiaca</name>
    <dbReference type="NCBI Taxonomy" id="2530373"/>
    <lineage>
        <taxon>Bacteria</taxon>
        <taxon>Bacillati</taxon>
        <taxon>Actinomycetota</taxon>
        <taxon>Actinomycetes</taxon>
        <taxon>Jiangellales</taxon>
        <taxon>Jiangellaceae</taxon>
        <taxon>Jiangella</taxon>
    </lineage>
</organism>
<feature type="domain" description="DUF222" evidence="2">
    <location>
        <begin position="95"/>
        <end position="294"/>
    </location>
</feature>
<keyword evidence="4" id="KW-1185">Reference proteome</keyword>
<reference evidence="3 4" key="1">
    <citation type="submission" date="2019-02" db="EMBL/GenBank/DDBJ databases">
        <title>Draft genome sequences of novel Actinobacteria.</title>
        <authorList>
            <person name="Sahin N."/>
            <person name="Ay H."/>
            <person name="Saygin H."/>
        </authorList>
    </citation>
    <scope>NUCLEOTIDE SEQUENCE [LARGE SCALE GENOMIC DNA]</scope>
    <source>
        <strain evidence="3 4">8K307</strain>
    </source>
</reference>
<gene>
    <name evidence="3" type="ORF">E1262_12105</name>
</gene>
<name>A0A4R5AEF9_9ACTN</name>
<accession>A0A4R5AEF9</accession>
<evidence type="ECO:0000313" key="4">
    <source>
        <dbReference type="Proteomes" id="UP000295217"/>
    </source>
</evidence>
<dbReference type="EMBL" id="SMLB01000013">
    <property type="protein sequence ID" value="TDD69690.1"/>
    <property type="molecule type" value="Genomic_DNA"/>
</dbReference>
<feature type="compositionally biased region" description="Pro residues" evidence="1">
    <location>
        <begin position="352"/>
        <end position="365"/>
    </location>
</feature>
<sequence>MVASLGSGAGLRSVVQIRLVPDDEPAVRRLDDAVAGFLAGGSGYRCSTRELSADPVPLPGGFESMEPGPELAAALARVPVRRVRGHDTVDVMTAAYRQACHAQAVFLRALLETGMRRAHSGDGVSRVEWPGEFAAEEARAALVWSRRRADSTFEFAWQVHERLPMLGEAMEAGELDEPRARAFVQWTIGLNNDQAAQVITGLLPRAGTLLVGELIDRIKRAAIAIDPGWAERRYRAAVKGRRVEGSRNDDGTANLHGLDLPVDRAAAACDRIDTLARACKHAGDARPTDHIRADLYLGMLDGTFEHLSEDQIVDHVLAHPFADLAEPGTATGGHDGDGDADGHTETGQPVGPAAPRPAADGPPPSGWSVRELRVEVAAMLGVHEHPAEIAGWDVIPATLARPMVASMTNAQWRWVVCDHHGRPIDSGTTHHRPTAPTGTAPPMPARTTGRGRPAIVELQVKADELTWLTALAAERHPAWSAVLADIAGQRAASLPAGSDRADIEAADQHRRSAHAWLRRVVQIRDRCCTHPACRAPASRTDQDHAVDHADGGPTDEANLGSCCRHDHRLKHDGGWRFRKLTPDSTVWTSPLGHTYVSRPPPVMSALPEPWPTAEPIDTAETTPQQHPRHVGLIDTPPF</sequence>
<protein>
    <submittedName>
        <fullName evidence="3">HNH endonuclease</fullName>
    </submittedName>
</protein>
<dbReference type="AlphaFoldDB" id="A0A4R5AEF9"/>
<feature type="region of interest" description="Disordered" evidence="1">
    <location>
        <begin position="324"/>
        <end position="367"/>
    </location>
</feature>
<dbReference type="CDD" id="cd00085">
    <property type="entry name" value="HNHc"/>
    <property type="match status" value="1"/>
</dbReference>
<dbReference type="GO" id="GO:0004519">
    <property type="term" value="F:endonuclease activity"/>
    <property type="evidence" value="ECO:0007669"/>
    <property type="project" value="UniProtKB-KW"/>
</dbReference>
<dbReference type="Pfam" id="PF02720">
    <property type="entry name" value="DUF222"/>
    <property type="match status" value="1"/>
</dbReference>
<feature type="compositionally biased region" description="Basic and acidic residues" evidence="1">
    <location>
        <begin position="334"/>
        <end position="344"/>
    </location>
</feature>
<dbReference type="RefSeq" id="WP_132103393.1">
    <property type="nucleotide sequence ID" value="NZ_SMLB01000013.1"/>
</dbReference>
<feature type="region of interest" description="Disordered" evidence="1">
    <location>
        <begin position="424"/>
        <end position="447"/>
    </location>
</feature>
<dbReference type="InterPro" id="IPR003615">
    <property type="entry name" value="HNH_nuc"/>
</dbReference>
<dbReference type="InterPro" id="IPR003870">
    <property type="entry name" value="DUF222"/>
</dbReference>